<dbReference type="InterPro" id="IPR036388">
    <property type="entry name" value="WH-like_DNA-bd_sf"/>
</dbReference>
<dbReference type="PROSITE" id="PS51063">
    <property type="entry name" value="HTH_CRP_2"/>
    <property type="match status" value="1"/>
</dbReference>
<dbReference type="EMBL" id="JAKTTI010000002">
    <property type="protein sequence ID" value="MCH1624219.1"/>
    <property type="molecule type" value="Genomic_DNA"/>
</dbReference>
<dbReference type="GO" id="GO:0003677">
    <property type="term" value="F:DNA binding"/>
    <property type="evidence" value="ECO:0007669"/>
    <property type="project" value="InterPro"/>
</dbReference>
<evidence type="ECO:0000259" key="1">
    <source>
        <dbReference type="PROSITE" id="PS51063"/>
    </source>
</evidence>
<dbReference type="GO" id="GO:0006355">
    <property type="term" value="P:regulation of DNA-templated transcription"/>
    <property type="evidence" value="ECO:0007669"/>
    <property type="project" value="InterPro"/>
</dbReference>
<evidence type="ECO:0000313" key="2">
    <source>
        <dbReference type="EMBL" id="MCH1624219.1"/>
    </source>
</evidence>
<comment type="caution">
    <text evidence="2">The sequence shown here is derived from an EMBL/GenBank/DDBJ whole genome shotgun (WGS) entry which is preliminary data.</text>
</comment>
<organism evidence="2 3">
    <name type="scientific">Fredinandcohnia quinoae</name>
    <dbReference type="NCBI Taxonomy" id="2918902"/>
    <lineage>
        <taxon>Bacteria</taxon>
        <taxon>Bacillati</taxon>
        <taxon>Bacillota</taxon>
        <taxon>Bacilli</taxon>
        <taxon>Bacillales</taxon>
        <taxon>Bacillaceae</taxon>
        <taxon>Fredinandcohnia</taxon>
    </lineage>
</organism>
<sequence>MEVRLASYLLSLSTEEEGNIYYKEMRTSNLTEVAEIIGTSYRHLNRVIKKLVLEGLIERKKGSLYIKDLQRLRERANGHIYE</sequence>
<gene>
    <name evidence="2" type="ORF">MJG50_02670</name>
</gene>
<dbReference type="AlphaFoldDB" id="A0AAW5E630"/>
<dbReference type="InterPro" id="IPR012318">
    <property type="entry name" value="HTH_CRP"/>
</dbReference>
<dbReference type="InterPro" id="IPR036390">
    <property type="entry name" value="WH_DNA-bd_sf"/>
</dbReference>
<dbReference type="SUPFAM" id="SSF46785">
    <property type="entry name" value="Winged helix' DNA-binding domain"/>
    <property type="match status" value="1"/>
</dbReference>
<dbReference type="RefSeq" id="WP_240252468.1">
    <property type="nucleotide sequence ID" value="NZ_JAKTTI010000002.1"/>
</dbReference>
<accession>A0AAW5E630</accession>
<dbReference type="Proteomes" id="UP001431131">
    <property type="component" value="Unassembled WGS sequence"/>
</dbReference>
<feature type="domain" description="HTH crp-type" evidence="1">
    <location>
        <begin position="1"/>
        <end position="70"/>
    </location>
</feature>
<keyword evidence="3" id="KW-1185">Reference proteome</keyword>
<reference evidence="2" key="1">
    <citation type="submission" date="2022-02" db="EMBL/GenBank/DDBJ databases">
        <title>Fredinandcohnia quinoae sp. nov. isolated from Chenopodium quinoa seeds.</title>
        <authorList>
            <person name="Saati-Santamaria Z."/>
            <person name="Flores-Felix J.D."/>
            <person name="Igual J.M."/>
            <person name="Velazquez E."/>
            <person name="Garcia-Fraile P."/>
            <person name="Martinez-Molina E."/>
        </authorList>
    </citation>
    <scope>NUCLEOTIDE SEQUENCE</scope>
    <source>
        <strain evidence="2">SECRCQ15</strain>
    </source>
</reference>
<protein>
    <submittedName>
        <fullName evidence="2">Helix-turn-helix domain-containing protein</fullName>
    </submittedName>
</protein>
<dbReference type="Pfam" id="PF13545">
    <property type="entry name" value="HTH_Crp_2"/>
    <property type="match status" value="1"/>
</dbReference>
<dbReference type="Gene3D" id="1.10.10.10">
    <property type="entry name" value="Winged helix-like DNA-binding domain superfamily/Winged helix DNA-binding domain"/>
    <property type="match status" value="1"/>
</dbReference>
<proteinExistence type="predicted"/>
<evidence type="ECO:0000313" key="3">
    <source>
        <dbReference type="Proteomes" id="UP001431131"/>
    </source>
</evidence>
<name>A0AAW5E630_9BACI</name>